<feature type="transmembrane region" description="Helical" evidence="1">
    <location>
        <begin position="112"/>
        <end position="134"/>
    </location>
</feature>
<keyword evidence="1" id="KW-0812">Transmembrane</keyword>
<organism evidence="2 3">
    <name type="scientific">Neobacillus paridis</name>
    <dbReference type="NCBI Taxonomy" id="2803862"/>
    <lineage>
        <taxon>Bacteria</taxon>
        <taxon>Bacillati</taxon>
        <taxon>Bacillota</taxon>
        <taxon>Bacilli</taxon>
        <taxon>Bacillales</taxon>
        <taxon>Bacillaceae</taxon>
        <taxon>Neobacillus</taxon>
    </lineage>
</organism>
<dbReference type="RefSeq" id="WP_202651877.1">
    <property type="nucleotide sequence ID" value="NZ_JAESWB010000025.1"/>
</dbReference>
<evidence type="ECO:0000313" key="2">
    <source>
        <dbReference type="EMBL" id="MBL4950979.1"/>
    </source>
</evidence>
<evidence type="ECO:0000313" key="3">
    <source>
        <dbReference type="Proteomes" id="UP000623967"/>
    </source>
</evidence>
<feature type="transmembrane region" description="Helical" evidence="1">
    <location>
        <begin position="6"/>
        <end position="26"/>
    </location>
</feature>
<evidence type="ECO:0000256" key="1">
    <source>
        <dbReference type="SAM" id="Phobius"/>
    </source>
</evidence>
<comment type="caution">
    <text evidence="2">The sequence shown here is derived from an EMBL/GenBank/DDBJ whole genome shotgun (WGS) entry which is preliminary data.</text>
</comment>
<gene>
    <name evidence="2" type="ORF">JK635_01835</name>
</gene>
<keyword evidence="3" id="KW-1185">Reference proteome</keyword>
<name>A0ABS1TI30_9BACI</name>
<keyword evidence="1" id="KW-0472">Membrane</keyword>
<reference evidence="2 3" key="1">
    <citation type="submission" date="2021-01" db="EMBL/GenBank/DDBJ databases">
        <title>Genome public.</title>
        <authorList>
            <person name="Liu C."/>
            <person name="Sun Q."/>
        </authorList>
    </citation>
    <scope>NUCLEOTIDE SEQUENCE [LARGE SCALE GENOMIC DNA]</scope>
    <source>
        <strain evidence="2 3">YIM B02564</strain>
    </source>
</reference>
<dbReference type="Proteomes" id="UP000623967">
    <property type="component" value="Unassembled WGS sequence"/>
</dbReference>
<protein>
    <submittedName>
        <fullName evidence="2">Uncharacterized protein</fullName>
    </submittedName>
</protein>
<sequence>MGLFTSIFLIMMIPVVLIFIILSLLAKNELNKCNNREKEIERFLKDKNFNYTQIFTSDDKKWGMVYDGKNKIGILQYKNNEYIFEEIEAKNIIQSEIIEDGTTIMKTSRKNIIVGAGIGSLLGATAAGAVVGAISSNKKHVDEIKKLQLQIVVNDTSDPIKKVNFIDENYTIKKSSSFFKLYYDKIKHWQKLIEVLIRNTEKENKIGNG</sequence>
<accession>A0ABS1TI30</accession>
<proteinExistence type="predicted"/>
<dbReference type="EMBL" id="JAESWB010000025">
    <property type="protein sequence ID" value="MBL4950979.1"/>
    <property type="molecule type" value="Genomic_DNA"/>
</dbReference>
<keyword evidence="1" id="KW-1133">Transmembrane helix</keyword>